<keyword evidence="3" id="KW-1185">Reference proteome</keyword>
<protein>
    <recommendedName>
        <fullName evidence="4">Helix-hairpin-helix domain-containing protein</fullName>
    </recommendedName>
</protein>
<dbReference type="OrthoDB" id="9807941at2"/>
<comment type="caution">
    <text evidence="2">The sequence shown here is derived from an EMBL/GenBank/DDBJ whole genome shotgun (WGS) entry which is preliminary data.</text>
</comment>
<dbReference type="RefSeq" id="WP_114645770.1">
    <property type="nucleotide sequence ID" value="NZ_QQNH01000009.1"/>
</dbReference>
<organism evidence="2 3">
    <name type="scientific">Pelagibacterium lacus</name>
    <dbReference type="NCBI Taxonomy" id="2282655"/>
    <lineage>
        <taxon>Bacteria</taxon>
        <taxon>Pseudomonadati</taxon>
        <taxon>Pseudomonadota</taxon>
        <taxon>Alphaproteobacteria</taxon>
        <taxon>Hyphomicrobiales</taxon>
        <taxon>Devosiaceae</taxon>
        <taxon>Pelagibacterium</taxon>
    </lineage>
</organism>
<evidence type="ECO:0000256" key="1">
    <source>
        <dbReference type="SAM" id="Phobius"/>
    </source>
</evidence>
<dbReference type="AlphaFoldDB" id="A0A369W566"/>
<feature type="transmembrane region" description="Helical" evidence="1">
    <location>
        <begin position="6"/>
        <end position="28"/>
    </location>
</feature>
<keyword evidence="1" id="KW-1133">Transmembrane helix</keyword>
<dbReference type="Proteomes" id="UP000253759">
    <property type="component" value="Unassembled WGS sequence"/>
</dbReference>
<reference evidence="3" key="1">
    <citation type="submission" date="2018-07" db="EMBL/GenBank/DDBJ databases">
        <authorList>
            <person name="Liu B.-T."/>
            <person name="Du Z."/>
        </authorList>
    </citation>
    <scope>NUCLEOTIDE SEQUENCE [LARGE SCALE GENOMIC DNA]</scope>
    <source>
        <strain evidence="3">XYN52</strain>
    </source>
</reference>
<evidence type="ECO:0000313" key="3">
    <source>
        <dbReference type="Proteomes" id="UP000253759"/>
    </source>
</evidence>
<keyword evidence="1" id="KW-0812">Transmembrane</keyword>
<dbReference type="Gene3D" id="1.10.150.20">
    <property type="entry name" value="5' to 3' exonuclease, C-terminal subdomain"/>
    <property type="match status" value="1"/>
</dbReference>
<sequence>MNATPHIIPSALLLLLAFLIGCVIGYLLRRLLAPHRPASVTEAPMAAEQAAEPEEDVRDDLKKIKGIGPKMEALLHENGIYRFSQIAEWDAETVAEMNDRLSFGNRIGREEWVAQAEELNKTPRP</sequence>
<proteinExistence type="predicted"/>
<accession>A0A369W566</accession>
<evidence type="ECO:0000313" key="2">
    <source>
        <dbReference type="EMBL" id="RDE09005.1"/>
    </source>
</evidence>
<name>A0A369W566_9HYPH</name>
<gene>
    <name evidence="2" type="ORF">DVH29_08595</name>
</gene>
<keyword evidence="1" id="KW-0472">Membrane</keyword>
<dbReference type="EMBL" id="QQNH01000009">
    <property type="protein sequence ID" value="RDE09005.1"/>
    <property type="molecule type" value="Genomic_DNA"/>
</dbReference>
<evidence type="ECO:0008006" key="4">
    <source>
        <dbReference type="Google" id="ProtNLM"/>
    </source>
</evidence>